<name>A0A829HZR7_9MYCO</name>
<evidence type="ECO:0000256" key="1">
    <source>
        <dbReference type="SAM" id="Phobius"/>
    </source>
</evidence>
<feature type="transmembrane region" description="Helical" evidence="1">
    <location>
        <begin position="41"/>
        <end position="65"/>
    </location>
</feature>
<dbReference type="AlphaFoldDB" id="A0A829HZR7"/>
<organism evidence="2 3">
    <name type="scientific">Mycobacteroides abscessus subsp. bolletii CRM-0020</name>
    <dbReference type="NCBI Taxonomy" id="1306401"/>
    <lineage>
        <taxon>Bacteria</taxon>
        <taxon>Bacillati</taxon>
        <taxon>Actinomycetota</taxon>
        <taxon>Actinomycetes</taxon>
        <taxon>Mycobacteriales</taxon>
        <taxon>Mycobacteriaceae</taxon>
        <taxon>Mycobacteroides</taxon>
        <taxon>Mycobacteroides abscessus</taxon>
    </lineage>
</organism>
<keyword evidence="1" id="KW-1133">Transmembrane helix</keyword>
<proteinExistence type="predicted"/>
<evidence type="ECO:0000313" key="2">
    <source>
        <dbReference type="EMBL" id="EPQ25557.1"/>
    </source>
</evidence>
<protein>
    <recommendedName>
        <fullName evidence="4">Transmembrane protein</fullName>
    </recommendedName>
</protein>
<dbReference type="EMBL" id="ATFQ01000002">
    <property type="protein sequence ID" value="EPQ25557.1"/>
    <property type="molecule type" value="Genomic_DNA"/>
</dbReference>
<accession>A0A829HZR7</accession>
<keyword evidence="1" id="KW-0812">Transmembrane</keyword>
<comment type="caution">
    <text evidence="2">The sequence shown here is derived from an EMBL/GenBank/DDBJ whole genome shotgun (WGS) entry which is preliminary data.</text>
</comment>
<keyword evidence="1" id="KW-0472">Membrane</keyword>
<sequence length="141" mass="15235">MEVTMGEPATRADAFLRVATIAFVIGWALDAVDHLRRGFAAAPLTLTYLAATHAVLIAVAVTMILRHRRHAPEATVIVGSASVLGLGYVHLMPSYWPSVQDSFVSGPRVDVTWFSWVTMLISIAAAVVWAHAGSRALILRD</sequence>
<feature type="transmembrane region" description="Helical" evidence="1">
    <location>
        <begin position="74"/>
        <end position="93"/>
    </location>
</feature>
<feature type="transmembrane region" description="Helical" evidence="1">
    <location>
        <begin position="113"/>
        <end position="132"/>
    </location>
</feature>
<evidence type="ECO:0000313" key="3">
    <source>
        <dbReference type="Proteomes" id="UP000014969"/>
    </source>
</evidence>
<reference evidence="2 3" key="1">
    <citation type="journal article" date="2013" name="Genome Announc.">
        <title>Genome Sequence of an Epidemic Isolate of Mycobacterium abscessus subsp. bolletii from Rio de Janeiro, Brazil.</title>
        <authorList>
            <person name="Davidson R.M."/>
            <person name="Reynolds P.R."/>
            <person name="Farias-Hesson E."/>
            <person name="Duarte R.S."/>
            <person name="Jackson M."/>
            <person name="Strong M."/>
        </authorList>
    </citation>
    <scope>NUCLEOTIDE SEQUENCE [LARGE SCALE GENOMIC DNA]</scope>
    <source>
        <strain evidence="2 3">CRM-0020</strain>
    </source>
</reference>
<feature type="transmembrane region" description="Helical" evidence="1">
    <location>
        <begin position="12"/>
        <end position="29"/>
    </location>
</feature>
<dbReference type="Proteomes" id="UP000014969">
    <property type="component" value="Unassembled WGS sequence"/>
</dbReference>
<gene>
    <name evidence="2" type="ORF">J108_00945</name>
</gene>
<evidence type="ECO:0008006" key="4">
    <source>
        <dbReference type="Google" id="ProtNLM"/>
    </source>
</evidence>